<sequence>MDVEYLELEDVIELHDQALKDFGGIQGREPGKLEAKLALPMSGFGDFERYPSIEEKAAVYLYELASGHCFLDGNKRTSFLATFTFLDLNGFDLVVDDDEVYQFVLSVANDETRPPFKKVVDWVKKHVHARKDIHASKD</sequence>
<dbReference type="InterPro" id="IPR036597">
    <property type="entry name" value="Fido-like_dom_sf"/>
</dbReference>
<dbReference type="InterPro" id="IPR006440">
    <property type="entry name" value="Doc"/>
</dbReference>
<accession>A0A4Y9A651</accession>
<feature type="domain" description="Fido" evidence="1">
    <location>
        <begin position="6"/>
        <end position="125"/>
    </location>
</feature>
<evidence type="ECO:0000259" key="1">
    <source>
        <dbReference type="PROSITE" id="PS51459"/>
    </source>
</evidence>
<dbReference type="RefSeq" id="WP_135111915.1">
    <property type="nucleotide sequence ID" value="NZ_SRHY01000113.1"/>
</dbReference>
<name>A0A4Y9A651_9BACI</name>
<dbReference type="InterPro" id="IPR053737">
    <property type="entry name" value="Type_II_TA_Toxin"/>
</dbReference>
<dbReference type="Proteomes" id="UP000298484">
    <property type="component" value="Unassembled WGS sequence"/>
</dbReference>
<dbReference type="PIRSF" id="PIRSF018297">
    <property type="entry name" value="Doc"/>
    <property type="match status" value="1"/>
</dbReference>
<dbReference type="InterPro" id="IPR003812">
    <property type="entry name" value="Fido"/>
</dbReference>
<proteinExistence type="predicted"/>
<dbReference type="Gene3D" id="1.20.120.1870">
    <property type="entry name" value="Fic/DOC protein, Fido domain"/>
    <property type="match status" value="1"/>
</dbReference>
<dbReference type="Pfam" id="PF02661">
    <property type="entry name" value="Fic"/>
    <property type="match status" value="1"/>
</dbReference>
<organism evidence="2 3">
    <name type="scientific">Lentibacillus salicampi</name>
    <dbReference type="NCBI Taxonomy" id="175306"/>
    <lineage>
        <taxon>Bacteria</taxon>
        <taxon>Bacillati</taxon>
        <taxon>Bacillota</taxon>
        <taxon>Bacilli</taxon>
        <taxon>Bacillales</taxon>
        <taxon>Bacillaceae</taxon>
        <taxon>Lentibacillus</taxon>
    </lineage>
</organism>
<protein>
    <submittedName>
        <fullName evidence="2">Type II toxin-antitoxin system death-on-curing family toxin</fullName>
    </submittedName>
</protein>
<dbReference type="PROSITE" id="PS51459">
    <property type="entry name" value="FIDO"/>
    <property type="match status" value="1"/>
</dbReference>
<dbReference type="PANTHER" id="PTHR39426">
    <property type="entry name" value="HOMOLOGY TO DEATH-ON-CURING PROTEIN OF PHAGE P1"/>
    <property type="match status" value="1"/>
</dbReference>
<comment type="caution">
    <text evidence="2">The sequence shown here is derived from an EMBL/GenBank/DDBJ whole genome shotgun (WGS) entry which is preliminary data.</text>
</comment>
<dbReference type="GO" id="GO:0016301">
    <property type="term" value="F:kinase activity"/>
    <property type="evidence" value="ECO:0007669"/>
    <property type="project" value="InterPro"/>
</dbReference>
<evidence type="ECO:0000313" key="3">
    <source>
        <dbReference type="Proteomes" id="UP000298484"/>
    </source>
</evidence>
<dbReference type="EMBL" id="SRHY01000113">
    <property type="protein sequence ID" value="TFJ89703.1"/>
    <property type="molecule type" value="Genomic_DNA"/>
</dbReference>
<gene>
    <name evidence="2" type="ORF">E4U82_19565</name>
</gene>
<keyword evidence="3" id="KW-1185">Reference proteome</keyword>
<reference evidence="2 3" key="1">
    <citation type="submission" date="2019-03" db="EMBL/GenBank/DDBJ databases">
        <title>Genome sequence of Lentibacillus salicampi ATCC BAA-719.</title>
        <authorList>
            <person name="Maclea K.S."/>
            <person name="Simoes Junior M."/>
        </authorList>
    </citation>
    <scope>NUCLEOTIDE SEQUENCE [LARGE SCALE GENOMIC DNA]</scope>
    <source>
        <strain evidence="2 3">ATCC BAA-719</strain>
    </source>
</reference>
<evidence type="ECO:0000313" key="2">
    <source>
        <dbReference type="EMBL" id="TFJ89703.1"/>
    </source>
</evidence>
<dbReference type="OrthoDB" id="9802752at2"/>
<dbReference type="SUPFAM" id="SSF140931">
    <property type="entry name" value="Fic-like"/>
    <property type="match status" value="1"/>
</dbReference>
<dbReference type="AlphaFoldDB" id="A0A4Y9A651"/>
<dbReference type="PANTHER" id="PTHR39426:SF1">
    <property type="entry name" value="HOMOLOGY TO DEATH-ON-CURING PROTEIN OF PHAGE P1"/>
    <property type="match status" value="1"/>
</dbReference>
<dbReference type="NCBIfam" id="TIGR01550">
    <property type="entry name" value="DOC_P1"/>
    <property type="match status" value="1"/>
</dbReference>